<keyword evidence="1 5" id="KW-0489">Methyltransferase</keyword>
<feature type="domain" description="CheR-type methyltransferase" evidence="4">
    <location>
        <begin position="1"/>
        <end position="284"/>
    </location>
</feature>
<accession>I4BZP7</accession>
<dbReference type="Gene3D" id="3.40.50.150">
    <property type="entry name" value="Vaccinia Virus protein VP39"/>
    <property type="match status" value="1"/>
</dbReference>
<dbReference type="SUPFAM" id="SSF53335">
    <property type="entry name" value="S-adenosyl-L-methionine-dependent methyltransferases"/>
    <property type="match status" value="1"/>
</dbReference>
<proteinExistence type="predicted"/>
<dbReference type="CDD" id="cd02440">
    <property type="entry name" value="AdoMet_MTases"/>
    <property type="match status" value="1"/>
</dbReference>
<evidence type="ECO:0000256" key="3">
    <source>
        <dbReference type="ARBA" id="ARBA00022691"/>
    </source>
</evidence>
<dbReference type="InterPro" id="IPR029063">
    <property type="entry name" value="SAM-dependent_MTases_sf"/>
</dbReference>
<evidence type="ECO:0000313" key="5">
    <source>
        <dbReference type="EMBL" id="AFM22788.1"/>
    </source>
</evidence>
<protein>
    <submittedName>
        <fullName evidence="5">Methylase of chemotaxis methyl-accepting protein</fullName>
    </submittedName>
</protein>
<dbReference type="Pfam" id="PF01739">
    <property type="entry name" value="CheR"/>
    <property type="match status" value="1"/>
</dbReference>
<reference evidence="6" key="1">
    <citation type="submission" date="2012-06" db="EMBL/GenBank/DDBJ databases">
        <title>Complete sequence of chromosome of Desulfomonile tiedjei DSM 6799.</title>
        <authorList>
            <person name="Lucas S."/>
            <person name="Copeland A."/>
            <person name="Lapidus A."/>
            <person name="Glavina del Rio T."/>
            <person name="Dalin E."/>
            <person name="Tice H."/>
            <person name="Bruce D."/>
            <person name="Goodwin L."/>
            <person name="Pitluck S."/>
            <person name="Peters L."/>
            <person name="Ovchinnikova G."/>
            <person name="Zeytun A."/>
            <person name="Lu M."/>
            <person name="Kyrpides N."/>
            <person name="Mavromatis K."/>
            <person name="Ivanova N."/>
            <person name="Brettin T."/>
            <person name="Detter J.C."/>
            <person name="Han C."/>
            <person name="Larimer F."/>
            <person name="Land M."/>
            <person name="Hauser L."/>
            <person name="Markowitz V."/>
            <person name="Cheng J.-F."/>
            <person name="Hugenholtz P."/>
            <person name="Woyke T."/>
            <person name="Wu D."/>
            <person name="Spring S."/>
            <person name="Schroeder M."/>
            <person name="Brambilla E."/>
            <person name="Klenk H.-P."/>
            <person name="Eisen J.A."/>
        </authorList>
    </citation>
    <scope>NUCLEOTIDE SEQUENCE [LARGE SCALE GENOMIC DNA]</scope>
    <source>
        <strain evidence="6">ATCC 49306 / DSM 6799 / DCB-1</strain>
    </source>
</reference>
<dbReference type="AlphaFoldDB" id="I4BZP7"/>
<dbReference type="PATRIC" id="fig|706587.4.peg.42"/>
<dbReference type="EMBL" id="CP003360">
    <property type="protein sequence ID" value="AFM22788.1"/>
    <property type="molecule type" value="Genomic_DNA"/>
</dbReference>
<dbReference type="eggNOG" id="COG1352">
    <property type="taxonomic scope" value="Bacteria"/>
</dbReference>
<dbReference type="InterPro" id="IPR022642">
    <property type="entry name" value="CheR_C"/>
</dbReference>
<name>I4BZP7_DESTA</name>
<keyword evidence="6" id="KW-1185">Reference proteome</keyword>
<dbReference type="PROSITE" id="PS50123">
    <property type="entry name" value="CHER"/>
    <property type="match status" value="1"/>
</dbReference>
<dbReference type="SMART" id="SM00028">
    <property type="entry name" value="TPR"/>
    <property type="match status" value="3"/>
</dbReference>
<sequence>MTNAFSEISGSTLQILSQSIGQNLGLHFPEGKWPDLRRALEKAAPSLGFDSIQSCANWFIGTNDPSRIERLIQFLTVGETHFFRDTKLFQALEEKFLPEIVNLRRLDSRSLKIWSAGCATGEEPYSLAIVLSRMLPDLFGWNVTILATDINREFLSKAEKGVYSDWSFRSVPQDIRRDFFESKGDHSVLNPDIKKMVTFTEHNLAKDPYPSTLPYVGSMDLIFCRNVIMYFSMERQEQIISKLADCLVDGGLLVVSPAEASSVTRSDLIPVNYPGIVLFRKSTSESRAKPLNPLLFSSLVETPEPVQNSDDNPFVWNFVPPTLTIPDFVQPEAFVPYPEETPEAAEQELSPYVEGLNLYDQGRYAEAIEVLLGYVSFNGNQHSGTALSLLSRAYANLGKLDEALDWAQKSVNADKLNAEYHYLEATILQEMGRNQETATCLQKAVFLNPDLAAAHFALANVSLRMNNRKLSDRHFRIALSVLGNYDHEDAVPSTEGMSAGKLIEIITSMLRKEKSA</sequence>
<dbReference type="InterPro" id="IPR011990">
    <property type="entry name" value="TPR-like_helical_dom_sf"/>
</dbReference>
<evidence type="ECO:0000256" key="2">
    <source>
        <dbReference type="ARBA" id="ARBA00022679"/>
    </source>
</evidence>
<keyword evidence="2" id="KW-0808">Transferase</keyword>
<dbReference type="PANTHER" id="PTHR24422:SF19">
    <property type="entry name" value="CHEMOTAXIS PROTEIN METHYLTRANSFERASE"/>
    <property type="match status" value="1"/>
</dbReference>
<dbReference type="GO" id="GO:0032259">
    <property type="term" value="P:methylation"/>
    <property type="evidence" value="ECO:0007669"/>
    <property type="project" value="UniProtKB-KW"/>
</dbReference>
<organism evidence="5 6">
    <name type="scientific">Desulfomonile tiedjei (strain ATCC 49306 / DSM 6799 / DCB-1)</name>
    <dbReference type="NCBI Taxonomy" id="706587"/>
    <lineage>
        <taxon>Bacteria</taxon>
        <taxon>Pseudomonadati</taxon>
        <taxon>Thermodesulfobacteriota</taxon>
        <taxon>Desulfomonilia</taxon>
        <taxon>Desulfomonilales</taxon>
        <taxon>Desulfomonilaceae</taxon>
        <taxon>Desulfomonile</taxon>
    </lineage>
</organism>
<evidence type="ECO:0000259" key="4">
    <source>
        <dbReference type="PROSITE" id="PS50123"/>
    </source>
</evidence>
<dbReference type="STRING" id="706587.Desti_0038"/>
<dbReference type="PRINTS" id="PR00996">
    <property type="entry name" value="CHERMTFRASE"/>
</dbReference>
<dbReference type="InterPro" id="IPR000780">
    <property type="entry name" value="CheR_MeTrfase"/>
</dbReference>
<dbReference type="PANTHER" id="PTHR24422">
    <property type="entry name" value="CHEMOTAXIS PROTEIN METHYLTRANSFERASE"/>
    <property type="match status" value="1"/>
</dbReference>
<dbReference type="KEGG" id="dti:Desti_0038"/>
<dbReference type="Gene3D" id="1.25.40.10">
    <property type="entry name" value="Tetratricopeptide repeat domain"/>
    <property type="match status" value="1"/>
</dbReference>
<dbReference type="eggNOG" id="COG0457">
    <property type="taxonomic scope" value="Bacteria"/>
</dbReference>
<dbReference type="Proteomes" id="UP000006055">
    <property type="component" value="Chromosome"/>
</dbReference>
<gene>
    <name evidence="5" type="ordered locus">Desti_0038</name>
</gene>
<dbReference type="SUPFAM" id="SSF48452">
    <property type="entry name" value="TPR-like"/>
    <property type="match status" value="1"/>
</dbReference>
<dbReference type="InterPro" id="IPR050903">
    <property type="entry name" value="Bact_Chemotaxis_MeTrfase"/>
</dbReference>
<dbReference type="RefSeq" id="WP_014807947.1">
    <property type="nucleotide sequence ID" value="NC_018025.1"/>
</dbReference>
<dbReference type="SMART" id="SM00138">
    <property type="entry name" value="MeTrc"/>
    <property type="match status" value="1"/>
</dbReference>
<dbReference type="GO" id="GO:0008757">
    <property type="term" value="F:S-adenosylmethionine-dependent methyltransferase activity"/>
    <property type="evidence" value="ECO:0007669"/>
    <property type="project" value="InterPro"/>
</dbReference>
<keyword evidence="3" id="KW-0949">S-adenosyl-L-methionine</keyword>
<dbReference type="InterPro" id="IPR019734">
    <property type="entry name" value="TPR_rpt"/>
</dbReference>
<dbReference type="Pfam" id="PF13432">
    <property type="entry name" value="TPR_16"/>
    <property type="match status" value="1"/>
</dbReference>
<evidence type="ECO:0000256" key="1">
    <source>
        <dbReference type="ARBA" id="ARBA00022603"/>
    </source>
</evidence>
<evidence type="ECO:0000313" key="6">
    <source>
        <dbReference type="Proteomes" id="UP000006055"/>
    </source>
</evidence>
<dbReference type="HOGENOM" id="CLU_025854_4_1_7"/>